<keyword evidence="4" id="KW-1185">Reference proteome</keyword>
<feature type="domain" description="Ribosomal protein eL8/eL30/eS12/Gadd45" evidence="2">
    <location>
        <begin position="113"/>
        <end position="154"/>
    </location>
</feature>
<organism evidence="3 4">
    <name type="scientific">Elysia chlorotica</name>
    <name type="common">Eastern emerald elysia</name>
    <name type="synonym">Sea slug</name>
    <dbReference type="NCBI Taxonomy" id="188477"/>
    <lineage>
        <taxon>Eukaryota</taxon>
        <taxon>Metazoa</taxon>
        <taxon>Spiralia</taxon>
        <taxon>Lophotrochozoa</taxon>
        <taxon>Mollusca</taxon>
        <taxon>Gastropoda</taxon>
        <taxon>Heterobranchia</taxon>
        <taxon>Euthyneura</taxon>
        <taxon>Panpulmonata</taxon>
        <taxon>Sacoglossa</taxon>
        <taxon>Placobranchoidea</taxon>
        <taxon>Plakobranchidae</taxon>
        <taxon>Elysia</taxon>
    </lineage>
</organism>
<dbReference type="EMBL" id="RQTK01001152">
    <property type="protein sequence ID" value="RUS71840.1"/>
    <property type="molecule type" value="Genomic_DNA"/>
</dbReference>
<dbReference type="Gene3D" id="3.30.1330.30">
    <property type="match status" value="1"/>
</dbReference>
<sequence length="274" mass="29188">MIGGESELSQEALSSKSEGSDEAGGGVAAQLSADLSPISQTSPISMSPASPGNSGVCSPSTGSIGRDPVIMKIHSRRFREYCTQILDKEIDQCCTSLLQELVKFQDRMYHKDPVKAKSKRRVVLGLREVTKHLKLKRIKCVVISPNLEKIQSKGKALGKPGTNTSTTSSSSSSSSSSLSLLPEQVPHHHHYHSYQSKYHSLISLTGAARQAYHEMVSAVEREVAEVAEQPASQGSSLACGVPGLFAGHLGHSRTPSGCSAISFTSSILSEPISE</sequence>
<dbReference type="AlphaFoldDB" id="A0A3S1AYV9"/>
<proteinExistence type="predicted"/>
<dbReference type="PANTHER" id="PTHR13284:SF4">
    <property type="entry name" value="C2H2-TYPE DOMAIN-CONTAINING PROTEIN"/>
    <property type="match status" value="1"/>
</dbReference>
<dbReference type="SUPFAM" id="SSF55315">
    <property type="entry name" value="L30e-like"/>
    <property type="match status" value="1"/>
</dbReference>
<dbReference type="GO" id="GO:0003730">
    <property type="term" value="F:mRNA 3'-UTR binding"/>
    <property type="evidence" value="ECO:0007669"/>
    <property type="project" value="TreeGrafter"/>
</dbReference>
<protein>
    <recommendedName>
        <fullName evidence="2">Ribosomal protein eL8/eL30/eS12/Gadd45 domain-containing protein</fullName>
    </recommendedName>
</protein>
<feature type="compositionally biased region" description="Low complexity" evidence="1">
    <location>
        <begin position="164"/>
        <end position="181"/>
    </location>
</feature>
<reference evidence="3 4" key="1">
    <citation type="submission" date="2019-01" db="EMBL/GenBank/DDBJ databases">
        <title>A draft genome assembly of the solar-powered sea slug Elysia chlorotica.</title>
        <authorList>
            <person name="Cai H."/>
            <person name="Li Q."/>
            <person name="Fang X."/>
            <person name="Li J."/>
            <person name="Curtis N.E."/>
            <person name="Altenburger A."/>
            <person name="Shibata T."/>
            <person name="Feng M."/>
            <person name="Maeda T."/>
            <person name="Schwartz J.A."/>
            <person name="Shigenobu S."/>
            <person name="Lundholm N."/>
            <person name="Nishiyama T."/>
            <person name="Yang H."/>
            <person name="Hasebe M."/>
            <person name="Li S."/>
            <person name="Pierce S.K."/>
            <person name="Wang J."/>
        </authorList>
    </citation>
    <scope>NUCLEOTIDE SEQUENCE [LARGE SCALE GENOMIC DNA]</scope>
    <source>
        <strain evidence="3">EC2010</strain>
        <tissue evidence="3">Whole organism of an adult</tissue>
    </source>
</reference>
<comment type="caution">
    <text evidence="3">The sequence shown here is derived from an EMBL/GenBank/DDBJ whole genome shotgun (WGS) entry which is preliminary data.</text>
</comment>
<dbReference type="InterPro" id="IPR004038">
    <property type="entry name" value="Ribosomal_eL8/eL30/eS12/Gad45"/>
</dbReference>
<dbReference type="GO" id="GO:0043021">
    <property type="term" value="F:ribonucleoprotein complex binding"/>
    <property type="evidence" value="ECO:0007669"/>
    <property type="project" value="TreeGrafter"/>
</dbReference>
<evidence type="ECO:0000259" key="2">
    <source>
        <dbReference type="Pfam" id="PF01248"/>
    </source>
</evidence>
<name>A0A3S1AYV9_ELYCH</name>
<dbReference type="GO" id="GO:0035368">
    <property type="term" value="F:selenocysteine insertion sequence binding"/>
    <property type="evidence" value="ECO:0007669"/>
    <property type="project" value="InterPro"/>
</dbReference>
<evidence type="ECO:0000313" key="4">
    <source>
        <dbReference type="Proteomes" id="UP000271974"/>
    </source>
</evidence>
<evidence type="ECO:0000256" key="1">
    <source>
        <dbReference type="SAM" id="MobiDB-lite"/>
    </source>
</evidence>
<dbReference type="Pfam" id="PF01248">
    <property type="entry name" value="Ribosomal_L7Ae"/>
    <property type="match status" value="1"/>
</dbReference>
<dbReference type="GO" id="GO:1990904">
    <property type="term" value="C:ribonucleoprotein complex"/>
    <property type="evidence" value="ECO:0007669"/>
    <property type="project" value="TreeGrafter"/>
</dbReference>
<dbReference type="OrthoDB" id="263617at2759"/>
<dbReference type="PANTHER" id="PTHR13284">
    <property type="entry name" value="GH01354P"/>
    <property type="match status" value="1"/>
</dbReference>
<evidence type="ECO:0000313" key="3">
    <source>
        <dbReference type="EMBL" id="RUS71840.1"/>
    </source>
</evidence>
<gene>
    <name evidence="3" type="ORF">EGW08_020403</name>
</gene>
<feature type="compositionally biased region" description="Polar residues" evidence="1">
    <location>
        <begin position="7"/>
        <end position="17"/>
    </location>
</feature>
<dbReference type="InterPro" id="IPR040051">
    <property type="entry name" value="SECISBP2"/>
</dbReference>
<dbReference type="STRING" id="188477.A0A3S1AYV9"/>
<feature type="non-terminal residue" evidence="3">
    <location>
        <position position="274"/>
    </location>
</feature>
<dbReference type="InterPro" id="IPR029064">
    <property type="entry name" value="Ribosomal_eL30-like_sf"/>
</dbReference>
<feature type="compositionally biased region" description="Polar residues" evidence="1">
    <location>
        <begin position="37"/>
        <end position="63"/>
    </location>
</feature>
<feature type="region of interest" description="Disordered" evidence="1">
    <location>
        <begin position="152"/>
        <end position="182"/>
    </location>
</feature>
<dbReference type="Proteomes" id="UP000271974">
    <property type="component" value="Unassembled WGS sequence"/>
</dbReference>
<dbReference type="GO" id="GO:0005739">
    <property type="term" value="C:mitochondrion"/>
    <property type="evidence" value="ECO:0007669"/>
    <property type="project" value="TreeGrafter"/>
</dbReference>
<feature type="region of interest" description="Disordered" evidence="1">
    <location>
        <begin position="1"/>
        <end position="63"/>
    </location>
</feature>
<accession>A0A3S1AYV9</accession>